<dbReference type="EMBL" id="JAOH01000002">
    <property type="protein sequence ID" value="EUA61132.1"/>
    <property type="molecule type" value="Genomic_DNA"/>
</dbReference>
<dbReference type="Proteomes" id="UP000021210">
    <property type="component" value="Unassembled WGS sequence"/>
</dbReference>
<evidence type="ECO:0000313" key="1">
    <source>
        <dbReference type="EMBL" id="EUA61132.1"/>
    </source>
</evidence>
<protein>
    <submittedName>
        <fullName evidence="1">Putative membrane protein</fullName>
    </submittedName>
</protein>
<comment type="caution">
    <text evidence="1">The sequence shown here is derived from an EMBL/GenBank/DDBJ whole genome shotgun (WGS) entry which is preliminary data.</text>
</comment>
<name>A0A829QD53_9MYCO</name>
<gene>
    <name evidence="1" type="ORF">I542_1270</name>
</gene>
<sequence length="37" mass="3690">MGWLVAVAFLGAVVSAVAVAVFGAAEHSRPVAPDPAR</sequence>
<reference evidence="1 2" key="1">
    <citation type="submission" date="2013-12" db="EMBL/GenBank/DDBJ databases">
        <authorList>
            <person name="Zelazny A."/>
            <person name="Olivier K."/>
            <person name="Holland S."/>
            <person name="Lenaerts A."/>
            <person name="Ordway D."/>
            <person name="DeGroote M.A."/>
            <person name="Parker T."/>
            <person name="Sizemore C."/>
            <person name="Tallon L.J."/>
            <person name="Sadzewicz L.K."/>
            <person name="Sengamalay N."/>
            <person name="Fraser C.M."/>
            <person name="Hine E."/>
            <person name="Shefchek K.A."/>
            <person name="Das S.P."/>
            <person name="Tettelin H."/>
        </authorList>
    </citation>
    <scope>NUCLEOTIDE SEQUENCE [LARGE SCALE GENOMIC DNA]</scope>
    <source>
        <strain evidence="1 2">1948</strain>
    </source>
</reference>
<evidence type="ECO:0000313" key="2">
    <source>
        <dbReference type="Proteomes" id="UP000021210"/>
    </source>
</evidence>
<organism evidence="1 2">
    <name type="scientific">Mycobacteroides abscessus 1948</name>
    <dbReference type="NCBI Taxonomy" id="1299323"/>
    <lineage>
        <taxon>Bacteria</taxon>
        <taxon>Bacillati</taxon>
        <taxon>Actinomycetota</taxon>
        <taxon>Actinomycetes</taxon>
        <taxon>Mycobacteriales</taxon>
        <taxon>Mycobacteriaceae</taxon>
        <taxon>Mycobacteroides</taxon>
        <taxon>Mycobacteroides abscessus</taxon>
    </lineage>
</organism>
<proteinExistence type="predicted"/>
<dbReference type="AlphaFoldDB" id="A0A829QD53"/>
<accession>A0A829QD53</accession>